<reference evidence="3 4" key="1">
    <citation type="journal article" date="2020" name="Front. Microbiol.">
        <title>Design of Bacterial Strain-Specific qPCR Assays Using NGS Data and Publicly Available Resources and Its Application to Track Biocontrol Strains.</title>
        <authorList>
            <person name="Hernandez I."/>
            <person name="Sant C."/>
            <person name="Martinez R."/>
            <person name="Fernandez C."/>
        </authorList>
    </citation>
    <scope>NUCLEOTIDE SEQUENCE [LARGE SCALE GENOMIC DNA]</scope>
    <source>
        <strain evidence="3 4">B24</strain>
    </source>
</reference>
<name>A0A7D8AJK5_9MICO</name>
<dbReference type="GO" id="GO:0009254">
    <property type="term" value="P:peptidoglycan turnover"/>
    <property type="evidence" value="ECO:0007669"/>
    <property type="project" value="UniProtKB-UniRule"/>
</dbReference>
<organism evidence="3 4">
    <name type="scientific">Microbacterium esteraromaticum</name>
    <dbReference type="NCBI Taxonomy" id="57043"/>
    <lineage>
        <taxon>Bacteria</taxon>
        <taxon>Bacillati</taxon>
        <taxon>Actinomycetota</taxon>
        <taxon>Actinomycetes</taxon>
        <taxon>Micrococcales</taxon>
        <taxon>Microbacteriaceae</taxon>
        <taxon>Microbacterium</taxon>
    </lineage>
</organism>
<dbReference type="NCBIfam" id="NF007146">
    <property type="entry name" value="PRK09585.2-6"/>
    <property type="match status" value="1"/>
</dbReference>
<dbReference type="GO" id="GO:0097175">
    <property type="term" value="P:1,6-anhydro-N-acetyl-beta-muramic acid catabolic process"/>
    <property type="evidence" value="ECO:0007669"/>
    <property type="project" value="UniProtKB-UniRule"/>
</dbReference>
<dbReference type="InterPro" id="IPR043129">
    <property type="entry name" value="ATPase_NBD"/>
</dbReference>
<keyword evidence="1" id="KW-0119">Carbohydrate metabolism</keyword>
<comment type="pathway">
    <text evidence="1">Cell wall biogenesis; peptidoglycan recycling.</text>
</comment>
<dbReference type="PANTHER" id="PTHR30605:SF0">
    <property type="entry name" value="ANHYDRO-N-ACETYLMURAMIC ACID KINASE"/>
    <property type="match status" value="1"/>
</dbReference>
<accession>A0A7D8AJK5</accession>
<evidence type="ECO:0000313" key="3">
    <source>
        <dbReference type="EMBL" id="QMU97186.1"/>
    </source>
</evidence>
<dbReference type="SUPFAM" id="SSF53067">
    <property type="entry name" value="Actin-like ATPase domain"/>
    <property type="match status" value="1"/>
</dbReference>
<comment type="catalytic activity">
    <reaction evidence="1">
        <text>1,6-anhydro-N-acetyl-beta-muramate + ATP + H2O = N-acetyl-D-muramate 6-phosphate + ADP + H(+)</text>
        <dbReference type="Rhea" id="RHEA:24952"/>
        <dbReference type="ChEBI" id="CHEBI:15377"/>
        <dbReference type="ChEBI" id="CHEBI:15378"/>
        <dbReference type="ChEBI" id="CHEBI:30616"/>
        <dbReference type="ChEBI" id="CHEBI:58690"/>
        <dbReference type="ChEBI" id="CHEBI:58722"/>
        <dbReference type="ChEBI" id="CHEBI:456216"/>
        <dbReference type="EC" id="2.7.1.170"/>
    </reaction>
</comment>
<proteinExistence type="inferred from homology"/>
<keyword evidence="1 3" id="KW-0808">Transferase</keyword>
<dbReference type="PANTHER" id="PTHR30605">
    <property type="entry name" value="ANHYDRO-N-ACETYLMURAMIC ACID KINASE"/>
    <property type="match status" value="1"/>
</dbReference>
<evidence type="ECO:0000313" key="4">
    <source>
        <dbReference type="Proteomes" id="UP000515708"/>
    </source>
</evidence>
<dbReference type="UniPathway" id="UPA00343"/>
<dbReference type="GO" id="GO:0016773">
    <property type="term" value="F:phosphotransferase activity, alcohol group as acceptor"/>
    <property type="evidence" value="ECO:0007669"/>
    <property type="project" value="UniProtKB-UniRule"/>
</dbReference>
<dbReference type="InterPro" id="IPR005338">
    <property type="entry name" value="Anhydro_N_Ac-Mur_kinase"/>
</dbReference>
<keyword evidence="1" id="KW-0547">Nucleotide-binding</keyword>
<dbReference type="Proteomes" id="UP000515708">
    <property type="component" value="Chromosome"/>
</dbReference>
<dbReference type="UniPathway" id="UPA00544"/>
<dbReference type="EMBL" id="CP043732">
    <property type="protein sequence ID" value="QMU97186.1"/>
    <property type="molecule type" value="Genomic_DNA"/>
</dbReference>
<dbReference type="Pfam" id="PF03702">
    <property type="entry name" value="AnmK"/>
    <property type="match status" value="1"/>
</dbReference>
<protein>
    <recommendedName>
        <fullName evidence="1">Anhydro-N-acetylmuramic acid kinase</fullName>
        <ecNumber evidence="1">2.7.1.170</ecNumber>
    </recommendedName>
    <alternativeName>
        <fullName evidence="1">AnhMurNAc kinase</fullName>
    </alternativeName>
</protein>
<comment type="similarity">
    <text evidence="1">Belongs to the anhydro-N-acetylmuramic acid kinase family.</text>
</comment>
<feature type="binding site" evidence="1">
    <location>
        <begin position="4"/>
        <end position="11"/>
    </location>
    <ligand>
        <name>ATP</name>
        <dbReference type="ChEBI" id="CHEBI:30616"/>
    </ligand>
</feature>
<gene>
    <name evidence="1" type="primary">anmK</name>
    <name evidence="3" type="ORF">FVO59_08080</name>
</gene>
<evidence type="ECO:0000256" key="2">
    <source>
        <dbReference type="SAM" id="MobiDB-lite"/>
    </source>
</evidence>
<dbReference type="Gene3D" id="3.30.420.40">
    <property type="match status" value="2"/>
</dbReference>
<dbReference type="AlphaFoldDB" id="A0A7D8AJK5"/>
<dbReference type="HAMAP" id="MF_01270">
    <property type="entry name" value="AnhMurNAc_kinase"/>
    <property type="match status" value="1"/>
</dbReference>
<dbReference type="GO" id="GO:0016301">
    <property type="term" value="F:kinase activity"/>
    <property type="evidence" value="ECO:0007669"/>
    <property type="project" value="UniProtKB-KW"/>
</dbReference>
<comment type="pathway">
    <text evidence="1">Amino-sugar metabolism; 1,6-anhydro-N-acetylmuramate degradation.</text>
</comment>
<sequence length="407" mass="42074">MISGTSHDGIDVAIVNFTPGDEPAPGAVRAQIEHSASTPYPAALRERLIAALPPSRVGLDTVCELDTEIGQEFARAAVAAITAHGDAGYDPVDLICSHGQTVFHWVEGGAARGTLQIGQPAWIAEASGVPVLSDIRSADLAAGGQGAPLVPLLDRILLRPFVDSGLRAAALNLGGISNATVISEGEDPVAWDIGPANALIDAVVTDSAETTDTFDVDGALASAGTVDDELLASLLAEPYYALPAPKSSGKELFHLSYVREHLARRGTDDSGRAEPRLVDLVATLTELTARTVSDAIRAADVDVLVSSGGGVRNPVLMRRIAELLPGVRMNTTGDLGVDSDIKEAVAFALIGWATAHGLPGNVPSCTGAAGERVLGRIEPGPSGTIPRGEGLTSMPDLSFETIDRRTA</sequence>
<dbReference type="GO" id="GO:0006040">
    <property type="term" value="P:amino sugar metabolic process"/>
    <property type="evidence" value="ECO:0007669"/>
    <property type="project" value="InterPro"/>
</dbReference>
<feature type="region of interest" description="Disordered" evidence="2">
    <location>
        <begin position="376"/>
        <end position="407"/>
    </location>
</feature>
<dbReference type="EC" id="2.7.1.170" evidence="1"/>
<keyword evidence="1 3" id="KW-0418">Kinase</keyword>
<evidence type="ECO:0000256" key="1">
    <source>
        <dbReference type="HAMAP-Rule" id="MF_01270"/>
    </source>
</evidence>
<keyword evidence="1" id="KW-0067">ATP-binding</keyword>
<dbReference type="GO" id="GO:0005524">
    <property type="term" value="F:ATP binding"/>
    <property type="evidence" value="ECO:0007669"/>
    <property type="project" value="UniProtKB-UniRule"/>
</dbReference>
<comment type="function">
    <text evidence="1">Catalyzes the specific phosphorylation of 1,6-anhydro-N-acetylmuramic acid (anhMurNAc) with the simultaneous cleavage of the 1,6-anhydro ring, generating MurNAc-6-P. Is required for the utilization of anhMurNAc either imported from the medium or derived from its own cell wall murein, and thus plays a role in cell wall recycling.</text>
</comment>